<dbReference type="AlphaFoldDB" id="A0A067PI61"/>
<dbReference type="SMART" id="SM01162">
    <property type="entry name" value="DUF1771"/>
    <property type="match status" value="1"/>
</dbReference>
<keyword evidence="4" id="KW-1185">Reference proteome</keyword>
<dbReference type="InterPro" id="IPR036063">
    <property type="entry name" value="Smr_dom_sf"/>
</dbReference>
<dbReference type="GO" id="GO:0005634">
    <property type="term" value="C:nucleus"/>
    <property type="evidence" value="ECO:0007669"/>
    <property type="project" value="TreeGrafter"/>
</dbReference>
<feature type="compositionally biased region" description="Low complexity" evidence="1">
    <location>
        <begin position="362"/>
        <end position="372"/>
    </location>
</feature>
<dbReference type="SMART" id="SM00463">
    <property type="entry name" value="SMR"/>
    <property type="match status" value="1"/>
</dbReference>
<dbReference type="Proteomes" id="UP000027265">
    <property type="component" value="Unassembled WGS sequence"/>
</dbReference>
<feature type="region of interest" description="Disordered" evidence="1">
    <location>
        <begin position="56"/>
        <end position="90"/>
    </location>
</feature>
<reference evidence="4" key="1">
    <citation type="journal article" date="2014" name="Proc. Natl. Acad. Sci. U.S.A.">
        <title>Extensive sampling of basidiomycete genomes demonstrates inadequacy of the white-rot/brown-rot paradigm for wood decay fungi.</title>
        <authorList>
            <person name="Riley R."/>
            <person name="Salamov A.A."/>
            <person name="Brown D.W."/>
            <person name="Nagy L.G."/>
            <person name="Floudas D."/>
            <person name="Held B.W."/>
            <person name="Levasseur A."/>
            <person name="Lombard V."/>
            <person name="Morin E."/>
            <person name="Otillar R."/>
            <person name="Lindquist E.A."/>
            <person name="Sun H."/>
            <person name="LaButti K.M."/>
            <person name="Schmutz J."/>
            <person name="Jabbour D."/>
            <person name="Luo H."/>
            <person name="Baker S.E."/>
            <person name="Pisabarro A.G."/>
            <person name="Walton J.D."/>
            <person name="Blanchette R.A."/>
            <person name="Henrissat B."/>
            <person name="Martin F."/>
            <person name="Cullen D."/>
            <person name="Hibbett D.S."/>
            <person name="Grigoriev I.V."/>
        </authorList>
    </citation>
    <scope>NUCLEOTIDE SEQUENCE [LARGE SCALE GENOMIC DNA]</scope>
    <source>
        <strain evidence="4">MUCL 33604</strain>
    </source>
</reference>
<gene>
    <name evidence="3" type="ORF">JAAARDRAFT_141527</name>
</gene>
<dbReference type="OrthoDB" id="3231855at2759"/>
<dbReference type="HOGENOM" id="CLU_011634_0_0_1"/>
<dbReference type="PROSITE" id="PS50828">
    <property type="entry name" value="SMR"/>
    <property type="match status" value="1"/>
</dbReference>
<feature type="region of interest" description="Disordered" evidence="1">
    <location>
        <begin position="427"/>
        <end position="476"/>
    </location>
</feature>
<dbReference type="GO" id="GO:0004519">
    <property type="term" value="F:endonuclease activity"/>
    <property type="evidence" value="ECO:0007669"/>
    <property type="project" value="TreeGrafter"/>
</dbReference>
<evidence type="ECO:0000259" key="2">
    <source>
        <dbReference type="PROSITE" id="PS50828"/>
    </source>
</evidence>
<evidence type="ECO:0000256" key="1">
    <source>
        <dbReference type="SAM" id="MobiDB-lite"/>
    </source>
</evidence>
<evidence type="ECO:0000313" key="3">
    <source>
        <dbReference type="EMBL" id="KDQ50717.1"/>
    </source>
</evidence>
<accession>A0A067PI61</accession>
<dbReference type="Pfam" id="PF01713">
    <property type="entry name" value="Smr"/>
    <property type="match status" value="1"/>
</dbReference>
<feature type="domain" description="Smr" evidence="2">
    <location>
        <begin position="536"/>
        <end position="611"/>
    </location>
</feature>
<feature type="compositionally biased region" description="Basic and acidic residues" evidence="1">
    <location>
        <begin position="464"/>
        <end position="476"/>
    </location>
</feature>
<dbReference type="STRING" id="933084.A0A067PI61"/>
<sequence>MVAEVERESNEQRRPIPAAAIFDLRRTLGELASAAGAQADEDEILRLVMRESANSFISTDDDSSGQDLSSPGTRTTSVTSTSDASSPSAISFSSPLGFLRTAFPHMSTTKLRKAISEIGDGDDIDMESVVLDLLNGEYLRELEERGLGVKDEMVQDLPWEMVKSKRNVGGLGSPVKKKGAQARKIAITDVRQQQHVLPRRNSSSSNGASGFTADQWTLISSLSSHLSTLLPSHPPSFFQSRFHWQEYSSPSKAVRAALVSIASTNNSSDLHPTQDDFSELTEEQTRVLFNMLEVISSSPDYETYDIEQRDRIMADVQIALRATQVGEYEHALDIVDLLRDLDSDRYLEMGIYHSAVVAVPNSTSQNTSGTSTLRRASTLPLGPPPVPPPPNLKIKAKPTPVHTNGWHSIPIKKPRNVVHPLSASIPSYNSNGSSSSKIKGSGNGIGKGGKGDVGELSSGSGVRGGKEGWRRKRSEALREASRYWQKGNARTRGGEIALFFAERARECQEKAREEALEDARDVVESRRRKGGDSKTVDLHGTTVAEAVVIVREILLVEGASAANPLKIITGKGTHSHNGVGVLGPAVKAALQDDGWSVGTWDGGLVVRGKVKGW</sequence>
<proteinExistence type="predicted"/>
<dbReference type="PANTHER" id="PTHR46535:SF1">
    <property type="entry name" value="NEDD4-BINDING PROTEIN 2"/>
    <property type="match status" value="1"/>
</dbReference>
<dbReference type="InterPro" id="IPR013899">
    <property type="entry name" value="DUF1771"/>
</dbReference>
<dbReference type="InterPro" id="IPR002625">
    <property type="entry name" value="Smr_dom"/>
</dbReference>
<organism evidence="3 4">
    <name type="scientific">Jaapia argillacea MUCL 33604</name>
    <dbReference type="NCBI Taxonomy" id="933084"/>
    <lineage>
        <taxon>Eukaryota</taxon>
        <taxon>Fungi</taxon>
        <taxon>Dikarya</taxon>
        <taxon>Basidiomycota</taxon>
        <taxon>Agaricomycotina</taxon>
        <taxon>Agaricomycetes</taxon>
        <taxon>Agaricomycetidae</taxon>
        <taxon>Jaapiales</taxon>
        <taxon>Jaapiaceae</taxon>
        <taxon>Jaapia</taxon>
    </lineage>
</organism>
<dbReference type="SUPFAM" id="SSF160443">
    <property type="entry name" value="SMR domain-like"/>
    <property type="match status" value="1"/>
</dbReference>
<name>A0A067PI61_9AGAM</name>
<dbReference type="InterPro" id="IPR052772">
    <property type="entry name" value="Endo/PolyKinase_Domain-Protein"/>
</dbReference>
<dbReference type="EMBL" id="KL197756">
    <property type="protein sequence ID" value="KDQ50717.1"/>
    <property type="molecule type" value="Genomic_DNA"/>
</dbReference>
<dbReference type="Gene3D" id="3.30.1370.110">
    <property type="match status" value="1"/>
</dbReference>
<evidence type="ECO:0000313" key="4">
    <source>
        <dbReference type="Proteomes" id="UP000027265"/>
    </source>
</evidence>
<feature type="compositionally biased region" description="Low complexity" evidence="1">
    <location>
        <begin position="427"/>
        <end position="440"/>
    </location>
</feature>
<dbReference type="PANTHER" id="PTHR46535">
    <property type="entry name" value="NEDD4-BINDING PROTEIN 2"/>
    <property type="match status" value="1"/>
</dbReference>
<dbReference type="InParanoid" id="A0A067PI61"/>
<feature type="region of interest" description="Disordered" evidence="1">
    <location>
        <begin position="362"/>
        <end position="389"/>
    </location>
</feature>
<protein>
    <recommendedName>
        <fullName evidence="2">Smr domain-containing protein</fullName>
    </recommendedName>
</protein>
<feature type="compositionally biased region" description="Low complexity" evidence="1">
    <location>
        <begin position="69"/>
        <end position="90"/>
    </location>
</feature>